<dbReference type="InterPro" id="IPR001792">
    <property type="entry name" value="Acylphosphatase-like_dom"/>
</dbReference>
<organism evidence="12 13">
    <name type="scientific">Anaerolinea thermophila</name>
    <dbReference type="NCBI Taxonomy" id="167964"/>
    <lineage>
        <taxon>Bacteria</taxon>
        <taxon>Bacillati</taxon>
        <taxon>Chloroflexota</taxon>
        <taxon>Anaerolineae</taxon>
        <taxon>Anaerolineales</taxon>
        <taxon>Anaerolineaceae</taxon>
        <taxon>Anaerolinea</taxon>
    </lineage>
</organism>
<dbReference type="InterPro" id="IPR036046">
    <property type="entry name" value="Acylphosphatase-like_dom_sf"/>
</dbReference>
<dbReference type="GO" id="GO:0016874">
    <property type="term" value="F:ligase activity"/>
    <property type="evidence" value="ECO:0007669"/>
    <property type="project" value="UniProtKB-UniRule"/>
</dbReference>
<comment type="catalytic activity">
    <reaction evidence="7">
        <text>C-terminal L-cysteinyl-[HypE protein] + carbamoyl phosphate + ATP + H2O = C-terminal S-carboxamide-L-cysteinyl-[HypE protein] + AMP + phosphate + diphosphate + H(+)</text>
        <dbReference type="Rhea" id="RHEA:55636"/>
        <dbReference type="Rhea" id="RHEA-COMP:14247"/>
        <dbReference type="Rhea" id="RHEA-COMP:14392"/>
        <dbReference type="ChEBI" id="CHEBI:15377"/>
        <dbReference type="ChEBI" id="CHEBI:15378"/>
        <dbReference type="ChEBI" id="CHEBI:30616"/>
        <dbReference type="ChEBI" id="CHEBI:33019"/>
        <dbReference type="ChEBI" id="CHEBI:43474"/>
        <dbReference type="ChEBI" id="CHEBI:58228"/>
        <dbReference type="ChEBI" id="CHEBI:76913"/>
        <dbReference type="ChEBI" id="CHEBI:139126"/>
        <dbReference type="ChEBI" id="CHEBI:456215"/>
    </reaction>
</comment>
<evidence type="ECO:0000259" key="11">
    <source>
        <dbReference type="PROSITE" id="PS51163"/>
    </source>
</evidence>
<comment type="catalytic activity">
    <reaction evidence="9">
        <text>an acyl phosphate + H2O = a carboxylate + phosphate + H(+)</text>
        <dbReference type="Rhea" id="RHEA:14965"/>
        <dbReference type="ChEBI" id="CHEBI:15377"/>
        <dbReference type="ChEBI" id="CHEBI:15378"/>
        <dbReference type="ChEBI" id="CHEBI:29067"/>
        <dbReference type="ChEBI" id="CHEBI:43474"/>
        <dbReference type="ChEBI" id="CHEBI:59918"/>
        <dbReference type="EC" id="3.6.1.7"/>
    </reaction>
</comment>
<evidence type="ECO:0000313" key="13">
    <source>
        <dbReference type="Proteomes" id="UP000064249"/>
    </source>
</evidence>
<protein>
    <recommendedName>
        <fullName evidence="8">Carbamoyltransferase</fullName>
        <ecNumber evidence="8">6.2.-.-</ecNumber>
    </recommendedName>
</protein>
<evidence type="ECO:0000256" key="3">
    <source>
        <dbReference type="ARBA" id="ARBA00022598"/>
    </source>
</evidence>
<dbReference type="InterPro" id="IPR041440">
    <property type="entry name" value="HypF_C"/>
</dbReference>
<proteinExistence type="inferred from homology"/>
<evidence type="ECO:0000259" key="10">
    <source>
        <dbReference type="PROSITE" id="PS51160"/>
    </source>
</evidence>
<comment type="caution">
    <text evidence="12">The sequence shown here is derived from an EMBL/GenBank/DDBJ whole genome shotgun (WGS) entry which is preliminary data.</text>
</comment>
<evidence type="ECO:0000256" key="4">
    <source>
        <dbReference type="ARBA" id="ARBA00022723"/>
    </source>
</evidence>
<dbReference type="PANTHER" id="PTHR42959">
    <property type="entry name" value="CARBAMOYLTRANSFERASE"/>
    <property type="match status" value="1"/>
</dbReference>
<name>A0A101FYZ1_9CHLR</name>
<accession>A0A101FYZ1</accession>
<reference evidence="12 13" key="1">
    <citation type="journal article" date="2015" name="MBio">
        <title>Genome-Resolved Metagenomic Analysis Reveals Roles for Candidate Phyla and Other Microbial Community Members in Biogeochemical Transformations in Oil Reservoirs.</title>
        <authorList>
            <person name="Hu P."/>
            <person name="Tom L."/>
            <person name="Singh A."/>
            <person name="Thomas B.C."/>
            <person name="Baker B.J."/>
            <person name="Piceno Y.M."/>
            <person name="Andersen G.L."/>
            <person name="Banfield J.F."/>
        </authorList>
    </citation>
    <scope>NUCLEOTIDE SEQUENCE [LARGE SCALE GENOMIC DNA]</scope>
    <source>
        <strain evidence="12">46_16</strain>
    </source>
</reference>
<evidence type="ECO:0000256" key="1">
    <source>
        <dbReference type="ARBA" id="ARBA00004711"/>
    </source>
</evidence>
<gene>
    <name evidence="12" type="ORF">XD73_0006</name>
</gene>
<dbReference type="InterPro" id="IPR055128">
    <property type="entry name" value="HypF_C_2"/>
</dbReference>
<dbReference type="NCBIfam" id="TIGR00143">
    <property type="entry name" value="hypF"/>
    <property type="match status" value="1"/>
</dbReference>
<dbReference type="Pfam" id="PF07503">
    <property type="entry name" value="zf-HYPF"/>
    <property type="match status" value="2"/>
</dbReference>
<dbReference type="Pfam" id="PF17788">
    <property type="entry name" value="HypF_C"/>
    <property type="match status" value="1"/>
</dbReference>
<dbReference type="GO" id="GO:0016743">
    <property type="term" value="F:carboxyl- or carbamoyltransferase activity"/>
    <property type="evidence" value="ECO:0007669"/>
    <property type="project" value="UniProtKB-UniRule"/>
</dbReference>
<dbReference type="Gene3D" id="3.90.870.50">
    <property type="match status" value="1"/>
</dbReference>
<dbReference type="PROSITE" id="PS00150">
    <property type="entry name" value="ACYLPHOSPHATASE_1"/>
    <property type="match status" value="1"/>
</dbReference>
<dbReference type="Pfam" id="PF01300">
    <property type="entry name" value="Sua5_yciO_yrdC"/>
    <property type="match status" value="1"/>
</dbReference>
<dbReference type="Gene3D" id="3.30.420.360">
    <property type="match status" value="1"/>
</dbReference>
<keyword evidence="5" id="KW-0863">Zinc-finger</keyword>
<dbReference type="GO" id="GO:0003725">
    <property type="term" value="F:double-stranded RNA binding"/>
    <property type="evidence" value="ECO:0007669"/>
    <property type="project" value="InterPro"/>
</dbReference>
<keyword evidence="3" id="KW-0436">Ligase</keyword>
<evidence type="ECO:0000256" key="6">
    <source>
        <dbReference type="ARBA" id="ARBA00022833"/>
    </source>
</evidence>
<dbReference type="Pfam" id="PF00708">
    <property type="entry name" value="Acylphosphatase"/>
    <property type="match status" value="1"/>
</dbReference>
<dbReference type="Proteomes" id="UP000064249">
    <property type="component" value="Unassembled WGS sequence"/>
</dbReference>
<feature type="active site" evidence="9">
    <location>
        <position position="37"/>
    </location>
</feature>
<feature type="domain" description="YrdC-like" evidence="11">
    <location>
        <begin position="200"/>
        <end position="388"/>
    </location>
</feature>
<evidence type="ECO:0000256" key="2">
    <source>
        <dbReference type="ARBA" id="ARBA00008097"/>
    </source>
</evidence>
<dbReference type="InterPro" id="IPR017945">
    <property type="entry name" value="DHBP_synth_RibB-like_a/b_dom"/>
</dbReference>
<dbReference type="Pfam" id="PF22521">
    <property type="entry name" value="HypF_C_2"/>
    <property type="match status" value="1"/>
</dbReference>
<feature type="domain" description="Acylphosphatase-like" evidence="10">
    <location>
        <begin position="4"/>
        <end position="90"/>
    </location>
</feature>
<evidence type="ECO:0000256" key="7">
    <source>
        <dbReference type="ARBA" id="ARBA00048220"/>
    </source>
</evidence>
<dbReference type="PATRIC" id="fig|167964.4.peg.296"/>
<dbReference type="InterPro" id="IPR004421">
    <property type="entry name" value="Carbamoyltransferase_HypF"/>
</dbReference>
<dbReference type="PIRSF" id="PIRSF006256">
    <property type="entry name" value="CMPcnvr_hdrg_mat"/>
    <property type="match status" value="1"/>
</dbReference>
<dbReference type="GO" id="GO:0008270">
    <property type="term" value="F:zinc ion binding"/>
    <property type="evidence" value="ECO:0007669"/>
    <property type="project" value="UniProtKB-KW"/>
</dbReference>
<dbReference type="SUPFAM" id="SSF55821">
    <property type="entry name" value="YrdC/RibB"/>
    <property type="match status" value="1"/>
</dbReference>
<dbReference type="EMBL" id="LGFU01000001">
    <property type="protein sequence ID" value="KUK47060.1"/>
    <property type="molecule type" value="Genomic_DNA"/>
</dbReference>
<dbReference type="AlphaFoldDB" id="A0A101FYZ1"/>
<keyword evidence="6" id="KW-0862">Zinc</keyword>
<dbReference type="PROSITE" id="PS51160">
    <property type="entry name" value="ACYLPHOSPHATASE_3"/>
    <property type="match status" value="1"/>
</dbReference>
<comment type="pathway">
    <text evidence="1">Protein modification; [NiFe] hydrogenase maturation.</text>
</comment>
<dbReference type="InterPro" id="IPR017968">
    <property type="entry name" value="Acylphosphatase_CS"/>
</dbReference>
<feature type="active site" evidence="9">
    <location>
        <position position="19"/>
    </location>
</feature>
<dbReference type="InterPro" id="IPR051060">
    <property type="entry name" value="Carbamoyltrans_HypF-like"/>
</dbReference>
<keyword evidence="4" id="KW-0479">Metal-binding</keyword>
<dbReference type="GO" id="GO:0051604">
    <property type="term" value="P:protein maturation"/>
    <property type="evidence" value="ECO:0007669"/>
    <property type="project" value="TreeGrafter"/>
</dbReference>
<dbReference type="SUPFAM" id="SSF54975">
    <property type="entry name" value="Acylphosphatase/BLUF domain-like"/>
    <property type="match status" value="1"/>
</dbReference>
<dbReference type="FunFam" id="3.30.420.40:FF:000124">
    <property type="entry name" value="Carbamoyltransferase HypF"/>
    <property type="match status" value="1"/>
</dbReference>
<sequence length="764" mass="85111">MSAARRIEVKGIVQGVGFRPFIYNLAHQHQLHGWVKNTSNGVIIEVEGDAEHLDPFIDQIRTLAPPLSHIDSIQYEDINPNGHTDFHILESESIPGAFVPISPDVSICDDCRQELFDPANPRYRYPFINCTNCGPRFSIIQDIPYDRPATTMASFRMCSFCQGEYDDPGNRRFHAQPVACPECGPHIWLEINGKRSAEREEALQMARALLKKGNILAIKGLGGFHLACDARNNKAVQTLRERKKRTDKPFAVMTFDPQSAQHYTQLEPAELDLLTSKERPIVLAKKKATDGLSPLVAPGNDRLGIMLPYTPLHLLLLEPQEGFPDIFVMTSANISEEPIAYTNDDATSKLENIADGFLMHDRAIHMRIDDSVVASFRDGPYFSRRARGFAPQPIPLPHSAPMLLAAGAELKNTFCLSNERYAFLSHHIGDLENAETLRSYQEAVGHYEHIFRIQPTAIACDLHPDYLATHYATERACREELPLIPVQHHHAHLAACLADNQWDKDEPVIGVILDGTGLGSDGTIWGGEFLVGNYNGFERKYHLASVPQPGGDAATLNPARMALAHLWSAGIAWEDSLPPVQHLTKEERSILERQLERSINTPPTSSMGRFFDAASALIGVRQKVTYEAQAAIELEALCMEEVQDAYPFAIEGDQLNCAPLWQALIQDLHNKTAPAILATRFHNSVIQMILETASNIRQQTGCTTIVLSGGVWQNMFLLTHCVPLLEEAGFHVLWHWRVPTNDGGIALGQIMVAMRSLELENRGK</sequence>
<dbReference type="PANTHER" id="PTHR42959:SF1">
    <property type="entry name" value="CARBAMOYLTRANSFERASE HYPF"/>
    <property type="match status" value="1"/>
</dbReference>
<evidence type="ECO:0000256" key="5">
    <source>
        <dbReference type="ARBA" id="ARBA00022771"/>
    </source>
</evidence>
<dbReference type="InterPro" id="IPR006070">
    <property type="entry name" value="Sua5-like_dom"/>
</dbReference>
<dbReference type="GO" id="GO:0003998">
    <property type="term" value="F:acylphosphatase activity"/>
    <property type="evidence" value="ECO:0007669"/>
    <property type="project" value="UniProtKB-EC"/>
</dbReference>
<keyword evidence="9" id="KW-0378">Hydrolase</keyword>
<dbReference type="Gene3D" id="3.30.420.40">
    <property type="match status" value="1"/>
</dbReference>
<dbReference type="UniPathway" id="UPA00335"/>
<evidence type="ECO:0000256" key="9">
    <source>
        <dbReference type="PROSITE-ProRule" id="PRU00520"/>
    </source>
</evidence>
<dbReference type="PROSITE" id="PS51163">
    <property type="entry name" value="YRDC"/>
    <property type="match status" value="1"/>
</dbReference>
<evidence type="ECO:0000256" key="8">
    <source>
        <dbReference type="PIRNR" id="PIRNR006256"/>
    </source>
</evidence>
<dbReference type="InterPro" id="IPR011125">
    <property type="entry name" value="Znf_HypF"/>
</dbReference>
<dbReference type="Gene3D" id="3.30.110.120">
    <property type="match status" value="1"/>
</dbReference>
<evidence type="ECO:0000313" key="12">
    <source>
        <dbReference type="EMBL" id="KUK47060.1"/>
    </source>
</evidence>
<dbReference type="EC" id="6.2.-.-" evidence="8"/>
<comment type="similarity">
    <text evidence="2 8">Belongs to the carbamoyltransferase HypF family.</text>
</comment>